<proteinExistence type="predicted"/>
<name>A0A7W9X4C3_9BURK</name>
<evidence type="ECO:0000313" key="2">
    <source>
        <dbReference type="EMBL" id="MBB6136322.1"/>
    </source>
</evidence>
<dbReference type="InterPro" id="IPR018391">
    <property type="entry name" value="PQQ_b-propeller_rpt"/>
</dbReference>
<comment type="caution">
    <text evidence="2">The sequence shown here is derived from an EMBL/GenBank/DDBJ whole genome shotgun (WGS) entry which is preliminary data.</text>
</comment>
<accession>A0A7W9X4C3</accession>
<feature type="domain" description="Pyrrolo-quinoline quinone repeat" evidence="1">
    <location>
        <begin position="154"/>
        <end position="326"/>
    </location>
</feature>
<keyword evidence="3" id="KW-1185">Reference proteome</keyword>
<dbReference type="Pfam" id="PF13360">
    <property type="entry name" value="PQQ_2"/>
    <property type="match status" value="1"/>
</dbReference>
<dbReference type="RefSeq" id="WP_183557772.1">
    <property type="nucleotide sequence ID" value="NZ_JACHBX010000006.1"/>
</dbReference>
<dbReference type="Proteomes" id="UP000540787">
    <property type="component" value="Unassembled WGS sequence"/>
</dbReference>
<dbReference type="PANTHER" id="PTHR34512:SF30">
    <property type="entry name" value="OUTER MEMBRANE PROTEIN ASSEMBLY FACTOR BAMB"/>
    <property type="match status" value="1"/>
</dbReference>
<evidence type="ECO:0000313" key="3">
    <source>
        <dbReference type="Proteomes" id="UP000540787"/>
    </source>
</evidence>
<dbReference type="InterPro" id="IPR015943">
    <property type="entry name" value="WD40/YVTN_repeat-like_dom_sf"/>
</dbReference>
<evidence type="ECO:0000259" key="1">
    <source>
        <dbReference type="Pfam" id="PF13360"/>
    </source>
</evidence>
<gene>
    <name evidence="2" type="ORF">HD842_004500</name>
</gene>
<dbReference type="AlphaFoldDB" id="A0A7W9X4C3"/>
<organism evidence="2 3">
    <name type="scientific">Massilia aurea</name>
    <dbReference type="NCBI Taxonomy" id="373040"/>
    <lineage>
        <taxon>Bacteria</taxon>
        <taxon>Pseudomonadati</taxon>
        <taxon>Pseudomonadota</taxon>
        <taxon>Betaproteobacteria</taxon>
        <taxon>Burkholderiales</taxon>
        <taxon>Oxalobacteraceae</taxon>
        <taxon>Telluria group</taxon>
        <taxon>Massilia</taxon>
    </lineage>
</organism>
<dbReference type="InterPro" id="IPR002372">
    <property type="entry name" value="PQQ_rpt_dom"/>
</dbReference>
<dbReference type="SUPFAM" id="SSF50998">
    <property type="entry name" value="Quinoprotein alcohol dehydrogenase-like"/>
    <property type="match status" value="1"/>
</dbReference>
<protein>
    <submittedName>
        <fullName evidence="2">Outer membrane protein assembly factor BamB</fullName>
    </submittedName>
</protein>
<dbReference type="EMBL" id="JACHBX010000006">
    <property type="protein sequence ID" value="MBB6136322.1"/>
    <property type="molecule type" value="Genomic_DNA"/>
</dbReference>
<sequence>MTVQSGAIARVIAKDTGIQIDVTAQAANFTPAGTLFASASDSAGLVQPAVTVTANGAGSYTFTLATLASQPASRYTGNVTIKLCSDAPCTVAQAVPSITVPYDVTVQSNLSAWPGDKLTALSALSGVADWATFQGNNAHTGYVPIDINADKMVLRWKRGAVNNNGSNYGAISPLVTSNGRFFASGDKKLTAYQESDGAPLWSYDTTGLTYASVNPPAVDGGVVYMAAGQQQSTYMMAFDAADGSLRMKSTMTSQWENYLSPIVQNGAVYTNGGSYGGIYGFATTGEQLFFSSLSQTSGWSPAGDARAIYAYTGDALTLFEPKTGTVLSSIKDTGFTNYVYQVGGSAVIGANGGVYAAAYANGYLNGGNIGNALTRFDTLKGFVDWRVPGVYRVTPAYADGVLYAPNANPYRIEARAEATGALLWSWIPPLSGETSFFASPVVTKNLLITSTNLNTYAIDLKSHKVVWSYPAPGYLAISQNGILYIQNTDGLVAVNLK</sequence>
<dbReference type="Gene3D" id="2.40.128.630">
    <property type="match status" value="1"/>
</dbReference>
<dbReference type="SMART" id="SM00564">
    <property type="entry name" value="PQQ"/>
    <property type="match status" value="5"/>
</dbReference>
<dbReference type="Gene3D" id="2.130.10.10">
    <property type="entry name" value="YVTN repeat-like/Quinoprotein amine dehydrogenase"/>
    <property type="match status" value="1"/>
</dbReference>
<dbReference type="InterPro" id="IPR011047">
    <property type="entry name" value="Quinoprotein_ADH-like_sf"/>
</dbReference>
<reference evidence="2 3" key="1">
    <citation type="submission" date="2020-08" db="EMBL/GenBank/DDBJ databases">
        <title>The Agave Microbiome: Exploring the role of microbial communities in plant adaptations to desert environments.</title>
        <authorList>
            <person name="Partida-Martinez L.P."/>
        </authorList>
    </citation>
    <scope>NUCLEOTIDE SEQUENCE [LARGE SCALE GENOMIC DNA]</scope>
    <source>
        <strain evidence="2 3">AT3.2</strain>
    </source>
</reference>
<dbReference type="PANTHER" id="PTHR34512">
    <property type="entry name" value="CELL SURFACE PROTEIN"/>
    <property type="match status" value="1"/>
</dbReference>